<accession>A0A3T0DSG9</accession>
<sequence length="211" mass="23340">MMSCVRHRKKPRCWRNDGSSLLNASAERCELDTWVGLHVIGTLPDHVAGLSLVAWVGLPKRFSNKLPALRSLISCVLRGSERRVPRGRSPKRHDSRGAVAKNPAKSQTRLTIEQRVELLADYEAGMSVRTIAVKYGVHRGTIPTFVLRSGGKLRSTGLNNERRASAAILYRDGHTLQEVADRLGIDPKTVRNAVVAEGISPRPRGRRPMAI</sequence>
<reference evidence="2 3" key="1">
    <citation type="submission" date="2017-12" db="EMBL/GenBank/DDBJ databases">
        <authorList>
            <person name="Levesque S."/>
        </authorList>
    </citation>
    <scope>NUCLEOTIDE SEQUENCE [LARGE SCALE GENOMIC DNA]</scope>
    <source>
        <strain evidence="2 3">SMQ-1420</strain>
    </source>
</reference>
<reference evidence="2 3" key="2">
    <citation type="submission" date="2019-01" db="EMBL/GenBank/DDBJ databases">
        <title>Comparative genomic analysis of Brevibacterium aurantiacum sheds light on its evolution and its adaptation to smear-ripened cheeses.</title>
        <authorList>
            <person name="Moineau S."/>
        </authorList>
    </citation>
    <scope>NUCLEOTIDE SEQUENCE [LARGE SCALE GENOMIC DNA]</scope>
    <source>
        <strain evidence="2 3">SMQ-1420</strain>
    </source>
</reference>
<evidence type="ECO:0000256" key="1">
    <source>
        <dbReference type="SAM" id="MobiDB-lite"/>
    </source>
</evidence>
<evidence type="ECO:0000313" key="3">
    <source>
        <dbReference type="Proteomes" id="UP000282731"/>
    </source>
</evidence>
<feature type="region of interest" description="Disordered" evidence="1">
    <location>
        <begin position="83"/>
        <end position="106"/>
    </location>
</feature>
<name>A0A3T0DSG9_BREAU</name>
<proteinExistence type="predicted"/>
<dbReference type="Proteomes" id="UP000282731">
    <property type="component" value="Chromosome"/>
</dbReference>
<dbReference type="EMBL" id="CP025334">
    <property type="protein sequence ID" value="AZT98081.1"/>
    <property type="molecule type" value="Genomic_DNA"/>
</dbReference>
<feature type="compositionally biased region" description="Basic residues" evidence="1">
    <location>
        <begin position="85"/>
        <end position="94"/>
    </location>
</feature>
<organism evidence="2 3">
    <name type="scientific">Brevibacterium aurantiacum</name>
    <dbReference type="NCBI Taxonomy" id="273384"/>
    <lineage>
        <taxon>Bacteria</taxon>
        <taxon>Bacillati</taxon>
        <taxon>Actinomycetota</taxon>
        <taxon>Actinomycetes</taxon>
        <taxon>Micrococcales</taxon>
        <taxon>Brevibacteriaceae</taxon>
        <taxon>Brevibacterium</taxon>
    </lineage>
</organism>
<dbReference type="AlphaFoldDB" id="A0A3T0DSG9"/>
<dbReference type="Gene3D" id="1.10.10.60">
    <property type="entry name" value="Homeodomain-like"/>
    <property type="match status" value="2"/>
</dbReference>
<dbReference type="Pfam" id="PF13384">
    <property type="entry name" value="HTH_23"/>
    <property type="match status" value="1"/>
</dbReference>
<evidence type="ECO:0000313" key="2">
    <source>
        <dbReference type="EMBL" id="AZT98081.1"/>
    </source>
</evidence>
<protein>
    <submittedName>
        <fullName evidence="2">Uncharacterized protein</fullName>
    </submittedName>
</protein>
<gene>
    <name evidence="2" type="ORF">CXR27_14560</name>
</gene>